<dbReference type="Pfam" id="PF26271">
    <property type="entry name" value="DUF8073_M"/>
    <property type="match status" value="1"/>
</dbReference>
<dbReference type="HOGENOM" id="CLU_663255_0_0_2"/>
<dbReference type="InterPro" id="IPR058810">
    <property type="entry name" value="DUF8073_C"/>
</dbReference>
<feature type="compositionally biased region" description="Basic and acidic residues" evidence="1">
    <location>
        <begin position="301"/>
        <end position="317"/>
    </location>
</feature>
<protein>
    <submittedName>
        <fullName evidence="5">Uncharacterized protein</fullName>
    </submittedName>
</protein>
<evidence type="ECO:0000256" key="1">
    <source>
        <dbReference type="SAM" id="MobiDB-lite"/>
    </source>
</evidence>
<reference evidence="5 6" key="1">
    <citation type="journal article" date="2010" name="Stand. Genomic Sci.">
        <title>Complete genome sequence of Haloterrigena turkmenica type strain (4k).</title>
        <authorList>
            <person name="Saunders E."/>
            <person name="Tindall B.J."/>
            <person name="Fahnrich R."/>
            <person name="Lapidus A."/>
            <person name="Copeland A."/>
            <person name="Del Rio T.G."/>
            <person name="Lucas S."/>
            <person name="Chen F."/>
            <person name="Tice H."/>
            <person name="Cheng J.F."/>
            <person name="Han C."/>
            <person name="Detter J.C."/>
            <person name="Bruce D."/>
            <person name="Goodwin L."/>
            <person name="Chain P."/>
            <person name="Pitluck S."/>
            <person name="Pati A."/>
            <person name="Ivanova N."/>
            <person name="Mavromatis K."/>
            <person name="Chen A."/>
            <person name="Palaniappan K."/>
            <person name="Land M."/>
            <person name="Hauser L."/>
            <person name="Chang Y.J."/>
            <person name="Jeffries C.D."/>
            <person name="Brettin T."/>
            <person name="Rohde M."/>
            <person name="Goker M."/>
            <person name="Bristow J."/>
            <person name="Eisen J.A."/>
            <person name="Markowitz V."/>
            <person name="Hugenholtz P."/>
            <person name="Klenk H.P."/>
            <person name="Kyrpides N.C."/>
        </authorList>
    </citation>
    <scope>NUCLEOTIDE SEQUENCE [LARGE SCALE GENOMIC DNA]</scope>
    <source>
        <strain evidence="6">ATCC 51198 / DSM 5511 / JCM 9101 / NCIMB 13204 / VKM B-1734 / 4k</strain>
    </source>
</reference>
<feature type="region of interest" description="Disordered" evidence="1">
    <location>
        <begin position="390"/>
        <end position="414"/>
    </location>
</feature>
<dbReference type="KEGG" id="htu:Htur_4700"/>
<dbReference type="Pfam" id="PF26272">
    <property type="entry name" value="DUF8073_N"/>
    <property type="match status" value="1"/>
</dbReference>
<accession>D2S281</accession>
<dbReference type="EMBL" id="CP001862">
    <property type="protein sequence ID" value="ADB63478.1"/>
    <property type="molecule type" value="Genomic_DNA"/>
</dbReference>
<proteinExistence type="predicted"/>
<dbReference type="Pfam" id="PF26270">
    <property type="entry name" value="DUF8073_C"/>
    <property type="match status" value="1"/>
</dbReference>
<evidence type="ECO:0000259" key="4">
    <source>
        <dbReference type="Pfam" id="PF26272"/>
    </source>
</evidence>
<dbReference type="AlphaFoldDB" id="D2S281"/>
<evidence type="ECO:0000259" key="2">
    <source>
        <dbReference type="Pfam" id="PF26270"/>
    </source>
</evidence>
<name>D2S281_HALTV</name>
<feature type="compositionally biased region" description="Basic and acidic residues" evidence="1">
    <location>
        <begin position="390"/>
        <end position="407"/>
    </location>
</feature>
<dbReference type="InterPro" id="IPR058809">
    <property type="entry name" value="DUF8073_M"/>
</dbReference>
<keyword evidence="5" id="KW-0614">Plasmid</keyword>
<evidence type="ECO:0000259" key="3">
    <source>
        <dbReference type="Pfam" id="PF26271"/>
    </source>
</evidence>
<dbReference type="InterPro" id="IPR058811">
    <property type="entry name" value="DUF8073_N"/>
</dbReference>
<feature type="region of interest" description="Disordered" evidence="1">
    <location>
        <begin position="270"/>
        <end position="333"/>
    </location>
</feature>
<sequence length="414" mass="44218">MIMGIMGVSASIEKLSRIIERYEANGGEIHRVDATVRGDGDEPSIAIDVVVPLCSAAGAPASEAEATPRAATVGENGGLFLEFPPSAVPEIDEFAPADVSCVTEEATVTSEGTVVVTFDLSLEANAEPSSETANGTTEPDGSVSESTTPIECDRSDREAPIDSLEGAVTADESKPESATESEDERAPDSRDRSASDSAPNAVTSDIAIDDETERALAAARNEDLPPYDDIEYLECLYDSFDTFTAMAEVLEMDVASETVRRYMIDAGIHEPTSYETTAPDEDDATTDGSETTTGQQDCSAAEDREPTTDGELDRSATADDSAASVPEKPLVADGIGLPDDIEIDELMDAIESSMTLHDVTRNLGLERGRTRELLEQLNLLDLVVKRVYDSDEPTRHPSRNEIADRIRGSVADDQ</sequence>
<organism evidence="5 6">
    <name type="scientific">Haloterrigena turkmenica (strain ATCC 51198 / DSM 5511 / JCM 9101 / NCIMB 13204 / VKM B-1734 / 4k)</name>
    <name type="common">Halococcus turkmenicus</name>
    <dbReference type="NCBI Taxonomy" id="543526"/>
    <lineage>
        <taxon>Archaea</taxon>
        <taxon>Methanobacteriati</taxon>
        <taxon>Methanobacteriota</taxon>
        <taxon>Stenosarchaea group</taxon>
        <taxon>Halobacteria</taxon>
        <taxon>Halobacteriales</taxon>
        <taxon>Natrialbaceae</taxon>
        <taxon>Haloterrigena</taxon>
    </lineage>
</organism>
<feature type="compositionally biased region" description="Polar residues" evidence="1">
    <location>
        <begin position="288"/>
        <end position="298"/>
    </location>
</feature>
<feature type="domain" description="DUF8073" evidence="4">
    <location>
        <begin position="9"/>
        <end position="121"/>
    </location>
</feature>
<feature type="compositionally biased region" description="Polar residues" evidence="1">
    <location>
        <begin position="127"/>
        <end position="149"/>
    </location>
</feature>
<dbReference type="Proteomes" id="UP000001903">
    <property type="component" value="Plasmid pHTUR02"/>
</dbReference>
<geneLocation type="plasmid" evidence="5 6">
    <name>pHTUR02</name>
</geneLocation>
<gene>
    <name evidence="5" type="ordered locus">Htur_4700</name>
</gene>
<feature type="compositionally biased region" description="Basic and acidic residues" evidence="1">
    <location>
        <begin position="184"/>
        <end position="194"/>
    </location>
</feature>
<evidence type="ECO:0000313" key="5">
    <source>
        <dbReference type="EMBL" id="ADB63478.1"/>
    </source>
</evidence>
<feature type="domain" description="DUF8073" evidence="2">
    <location>
        <begin position="344"/>
        <end position="409"/>
    </location>
</feature>
<feature type="region of interest" description="Disordered" evidence="1">
    <location>
        <begin position="125"/>
        <end position="209"/>
    </location>
</feature>
<evidence type="ECO:0000313" key="6">
    <source>
        <dbReference type="Proteomes" id="UP000001903"/>
    </source>
</evidence>
<feature type="compositionally biased region" description="Basic and acidic residues" evidence="1">
    <location>
        <begin position="151"/>
        <end position="160"/>
    </location>
</feature>
<feature type="domain" description="DUF8073" evidence="3">
    <location>
        <begin position="227"/>
        <end position="267"/>
    </location>
</feature>
<keyword evidence="6" id="KW-1185">Reference proteome</keyword>